<evidence type="ECO:0000313" key="1">
    <source>
        <dbReference type="EMBL" id="KMV19628.1"/>
    </source>
</evidence>
<sequence length="301" mass="33272">MSVTRDRYCSCLRYTAKIPKYLCHHDWTCYAECGSPTRYCSDECTPCCSTGKCACPCHELDEYTCDDVFGDRHGSSAHDGYCDATGTSERPVYNPVFDTYADHYTAEAGRRRQTMNVLGLPTRFHLRELGKYTPRFPDRIEEVPCPVELCASHFAQESTHGRGVACTHPARVRALRRAQHWWRGVDPVSGAVWGTTVWVSAWRLDGCSAYFGCPLCGDTHLHGFSSNEAAGKPVIRRGHCTSHETSLAIPTGEAVTAAVLSRTSVAKHANPVYMSTQGFFAADVSIVAALLGSDFGLKERW</sequence>
<accession>A0A0J8UDM1</accession>
<dbReference type="Proteomes" id="UP000037594">
    <property type="component" value="Unassembled WGS sequence"/>
</dbReference>
<dbReference type="EMBL" id="LFOD01000003">
    <property type="protein sequence ID" value="KMV19628.1"/>
    <property type="molecule type" value="Genomic_DNA"/>
</dbReference>
<organism evidence="1 2">
    <name type="scientific">Mycolicibacterium conceptionense</name>
    <dbReference type="NCBI Taxonomy" id="451644"/>
    <lineage>
        <taxon>Bacteria</taxon>
        <taxon>Bacillati</taxon>
        <taxon>Actinomycetota</taxon>
        <taxon>Actinomycetes</taxon>
        <taxon>Mycobacteriales</taxon>
        <taxon>Mycobacteriaceae</taxon>
        <taxon>Mycolicibacterium</taxon>
    </lineage>
</organism>
<dbReference type="PATRIC" id="fig|451644.5.peg.1262"/>
<comment type="caution">
    <text evidence="1">The sequence shown here is derived from an EMBL/GenBank/DDBJ whole genome shotgun (WGS) entry which is preliminary data.</text>
</comment>
<dbReference type="RefSeq" id="WP_048895571.1">
    <property type="nucleotide sequence ID" value="NZ_LFOD01000003.1"/>
</dbReference>
<proteinExistence type="predicted"/>
<dbReference type="AlphaFoldDB" id="A0A0J8UDM1"/>
<name>A0A0J8UDM1_9MYCO</name>
<protein>
    <submittedName>
        <fullName evidence="1">Uncharacterized protein</fullName>
    </submittedName>
</protein>
<gene>
    <name evidence="1" type="ORF">ACT17_06190</name>
</gene>
<reference evidence="1 2" key="1">
    <citation type="submission" date="2015-06" db="EMBL/GenBank/DDBJ databases">
        <title>Genome sequence of Mycobacterium conceptionense strain MLE.</title>
        <authorList>
            <person name="Greninger A.L."/>
            <person name="Cunningham G."/>
            <person name="Chiu C.Y."/>
            <person name="Miller S."/>
        </authorList>
    </citation>
    <scope>NUCLEOTIDE SEQUENCE [LARGE SCALE GENOMIC DNA]</scope>
    <source>
        <strain evidence="1 2">MLE</strain>
    </source>
</reference>
<evidence type="ECO:0000313" key="2">
    <source>
        <dbReference type="Proteomes" id="UP000037594"/>
    </source>
</evidence>